<keyword evidence="1" id="KW-0175">Coiled coil</keyword>
<name>A0A653E2W8_9PSED</name>
<evidence type="ECO:0000313" key="2">
    <source>
        <dbReference type="EMBL" id="VEV96531.1"/>
    </source>
</evidence>
<dbReference type="EMBL" id="LR215729">
    <property type="protein sequence ID" value="VEV96531.1"/>
    <property type="molecule type" value="Genomic_DNA"/>
</dbReference>
<dbReference type="RefSeq" id="WP_150547918.1">
    <property type="nucleotide sequence ID" value="NZ_LR215729.2"/>
</dbReference>
<dbReference type="PIRSF" id="PIRSF028744">
    <property type="entry name" value="Addict_mod_HI1419"/>
    <property type="match status" value="1"/>
</dbReference>
<dbReference type="InterPro" id="IPR014056">
    <property type="entry name" value="TypeIITA-like_toxin_pred"/>
</dbReference>
<sequence length="112" mass="12765">MAITVEEYLREDNSSPFNAWFCALDAQAAAKVSTAIVRMEMGNTANIKWFDGLGEYRINWGPGYRIYLLEEDSRLIILFAGGTKASQKADIKRAAQLLREYKSRKRAATRKR</sequence>
<protein>
    <submittedName>
        <fullName evidence="2">Addiction module protein</fullName>
    </submittedName>
</protein>
<proteinExistence type="predicted"/>
<dbReference type="PANTHER" id="PTHR41791">
    <property type="entry name" value="SSL7039 PROTEIN"/>
    <property type="match status" value="1"/>
</dbReference>
<evidence type="ECO:0000256" key="1">
    <source>
        <dbReference type="SAM" id="Coils"/>
    </source>
</evidence>
<dbReference type="NCBIfam" id="TIGR02683">
    <property type="entry name" value="upstrm_HI1419"/>
    <property type="match status" value="1"/>
</dbReference>
<accession>A0A653E2W8</accession>
<feature type="coiled-coil region" evidence="1">
    <location>
        <begin position="84"/>
        <end position="111"/>
    </location>
</feature>
<dbReference type="PANTHER" id="PTHR41791:SF1">
    <property type="entry name" value="SSL7039 PROTEIN"/>
    <property type="match status" value="1"/>
</dbReference>
<dbReference type="AlphaFoldDB" id="A0A653E2W8"/>
<reference evidence="2" key="1">
    <citation type="submission" date="2019-02" db="EMBL/GenBank/DDBJ databases">
        <authorList>
            <consortium name="Genoscope - CEA"/>
            <person name="William W."/>
        </authorList>
    </citation>
    <scope>NUCLEOTIDE SEQUENCE [LARGE SCALE GENOMIC DNA]</scope>
    <source>
        <strain evidence="2">YSy11</strain>
    </source>
</reference>
<gene>
    <name evidence="2" type="ORF">PMYSY11_1484</name>
</gene>
<organism evidence="2">
    <name type="scientific">Pseudomonas marincola</name>
    <dbReference type="NCBI Taxonomy" id="437900"/>
    <lineage>
        <taxon>Bacteria</taxon>
        <taxon>Pseudomonadati</taxon>
        <taxon>Pseudomonadota</taxon>
        <taxon>Gammaproteobacteria</taxon>
        <taxon>Pseudomonadales</taxon>
        <taxon>Pseudomonadaceae</taxon>
        <taxon>Pseudomonas</taxon>
    </lineage>
</organism>